<evidence type="ECO:0000313" key="3">
    <source>
        <dbReference type="EMBL" id="QAT60219.1"/>
    </source>
</evidence>
<dbReference type="EMBL" id="CP035282">
    <property type="protein sequence ID" value="QAT60219.1"/>
    <property type="molecule type" value="Genomic_DNA"/>
</dbReference>
<dbReference type="OrthoDB" id="9789125at2"/>
<reference evidence="4" key="1">
    <citation type="submission" date="2019-01" db="EMBL/GenBank/DDBJ databases">
        <title>Draft genomes of a novel of Sporanaerobacter strains.</title>
        <authorList>
            <person name="Ma S."/>
        </authorList>
    </citation>
    <scope>NUCLEOTIDE SEQUENCE [LARGE SCALE GENOMIC DNA]</scope>
    <source>
        <strain evidence="4">NJN-17</strain>
    </source>
</reference>
<evidence type="ECO:0000313" key="4">
    <source>
        <dbReference type="Proteomes" id="UP000287969"/>
    </source>
</evidence>
<dbReference type="KEGG" id="spoa:EQM13_00850"/>
<dbReference type="GO" id="GO:0016903">
    <property type="term" value="F:oxidoreductase activity, acting on the aldehyde or oxo group of donors"/>
    <property type="evidence" value="ECO:0007669"/>
    <property type="project" value="InterPro"/>
</dbReference>
<dbReference type="InterPro" id="IPR002869">
    <property type="entry name" value="Pyrv_flavodox_OxRed_cen"/>
</dbReference>
<dbReference type="InterPro" id="IPR019752">
    <property type="entry name" value="Pyrv/ketoisovalerate_OxRed_cat"/>
</dbReference>
<dbReference type="Gene3D" id="3.40.920.10">
    <property type="entry name" value="Pyruvate-ferredoxin oxidoreductase, PFOR, domain III"/>
    <property type="match status" value="1"/>
</dbReference>
<dbReference type="NCBIfam" id="NF005325">
    <property type="entry name" value="PRK06853.1-5"/>
    <property type="match status" value="1"/>
</dbReference>
<keyword evidence="3" id="KW-0670">Pyruvate</keyword>
<dbReference type="AlphaFoldDB" id="A0A410Q8B1"/>
<keyword evidence="1" id="KW-0560">Oxidoreductase</keyword>
<name>A0A410Q8B1_9FIRM</name>
<keyword evidence="4" id="KW-1185">Reference proteome</keyword>
<dbReference type="RefSeq" id="WP_071140625.1">
    <property type="nucleotide sequence ID" value="NZ_CP035282.1"/>
</dbReference>
<dbReference type="PANTHER" id="PTHR43854">
    <property type="entry name" value="INDOLEPYRUVATE OXIDOREDUCTASE SUBUNIT IORB"/>
    <property type="match status" value="1"/>
</dbReference>
<protein>
    <submittedName>
        <fullName evidence="3">Indolepyruvate oxidoreductase subunit beta</fullName>
    </submittedName>
</protein>
<evidence type="ECO:0000259" key="2">
    <source>
        <dbReference type="Pfam" id="PF01558"/>
    </source>
</evidence>
<accession>A0A410Q8B1</accession>
<dbReference type="Pfam" id="PF01558">
    <property type="entry name" value="POR"/>
    <property type="match status" value="1"/>
</dbReference>
<dbReference type="PANTHER" id="PTHR43854:SF1">
    <property type="entry name" value="INDOLEPYRUVATE OXIDOREDUCTASE SUBUNIT IORB"/>
    <property type="match status" value="1"/>
</dbReference>
<organism evidence="3 4">
    <name type="scientific">Acidilutibacter cellobiosedens</name>
    <dbReference type="NCBI Taxonomy" id="2507161"/>
    <lineage>
        <taxon>Bacteria</taxon>
        <taxon>Bacillati</taxon>
        <taxon>Bacillota</taxon>
        <taxon>Tissierellia</taxon>
        <taxon>Tissierellales</taxon>
        <taxon>Acidilutibacteraceae</taxon>
        <taxon>Acidilutibacter</taxon>
    </lineage>
</organism>
<feature type="domain" description="Pyruvate/ketoisovalerate oxidoreductase catalytic" evidence="2">
    <location>
        <begin position="11"/>
        <end position="187"/>
    </location>
</feature>
<gene>
    <name evidence="3" type="ORF">EQM13_00850</name>
</gene>
<evidence type="ECO:0000256" key="1">
    <source>
        <dbReference type="ARBA" id="ARBA00023002"/>
    </source>
</evidence>
<dbReference type="SUPFAM" id="SSF53323">
    <property type="entry name" value="Pyruvate-ferredoxin oxidoreductase, PFOR, domain III"/>
    <property type="match status" value="1"/>
</dbReference>
<dbReference type="InterPro" id="IPR052198">
    <property type="entry name" value="IorB_Oxidoreductase"/>
</dbReference>
<sequence>MTKNLLLVGVGGQGTILVSKILSQGLVEEGYDVKMSEIHGMAQRGGSVTTQIRFGDKVYSPNICEGEADVLVAFEKVEAVRYIRQLRKGGILIVNDVEIYPLPVLTGKEKYPEGVIEELKKNIENINVVNGRKIAEDVGEVKTQNIVLLGCIIKALKLEDINWSDLIRRNVPERFQEVNIKAFNEGLKLL</sequence>
<proteinExistence type="predicted"/>
<dbReference type="Proteomes" id="UP000287969">
    <property type="component" value="Chromosome"/>
</dbReference>